<evidence type="ECO:0000313" key="3">
    <source>
        <dbReference type="Proteomes" id="UP001285441"/>
    </source>
</evidence>
<proteinExistence type="predicted"/>
<name>A0AAE0NRS2_9PEZI</name>
<accession>A0AAE0NRS2</accession>
<sequence length="589" mass="64456">MATTSFHVAIDSPPGMTFPSFPSSALEGGDPKKITLDMIRNKCSISNKLFFTIDGKSRVEDTTTLEYYMSLTPEGQKLLQPASTGTTTATETPAAAPGVQTFVVKVGDSTVQRDLVNLPGNNEALTKLLDSISKNTLERGTLPTFADRQLASLVTNYATNVVTGRIYSYTEPQELTELQWDAVLKNNRALHGYWYDFTLSTFVTAPKPAFRLRGAAPVGKPPTTATDSAPKQQYLPPLPPFYIHDSATVKVTEVRTQQQSTWIKEGFNSLAVGGSLGGGPSSVPVSVQASWEQEHSYANQRREATDVDSLAVTYSFPRAVIEFDTDTLELTDQCRRDALNVTTTAARDRFYREYGSVFVTRLTLGGFLYSTRNVTTTETATLDQVKDKTRIAVGISVQTPKVSGGINFAKVDATSTENSRASLLQEVSLTWDAQGGDTLLCTNPPAWANTVKDHRLWRLMNKERFVSLEHLVKALDTEAWRKLDNPSAVSNVGKDVVTDDDFNSYVRITLMDALKDGASDDSVIARKMLEYYEADTATKVTASNAFMKTNFPDETDAIIGAGKLFPGLSVDQKVGFGLYMTSKGALSFN</sequence>
<dbReference type="EMBL" id="JAULSW010000003">
    <property type="protein sequence ID" value="KAK3386533.1"/>
    <property type="molecule type" value="Genomic_DNA"/>
</dbReference>
<feature type="domain" description="MACPF-like" evidence="1">
    <location>
        <begin position="243"/>
        <end position="467"/>
    </location>
</feature>
<gene>
    <name evidence="2" type="ORF">B0H63DRAFT_558213</name>
</gene>
<comment type="caution">
    <text evidence="2">The sequence shown here is derived from an EMBL/GenBank/DDBJ whole genome shotgun (WGS) entry which is preliminary data.</text>
</comment>
<dbReference type="Proteomes" id="UP001285441">
    <property type="component" value="Unassembled WGS sequence"/>
</dbReference>
<keyword evidence="3" id="KW-1185">Reference proteome</keyword>
<dbReference type="Pfam" id="PF22693">
    <property type="entry name" value="MACPF_1"/>
    <property type="match status" value="1"/>
</dbReference>
<dbReference type="AlphaFoldDB" id="A0AAE0NRS2"/>
<evidence type="ECO:0000313" key="2">
    <source>
        <dbReference type="EMBL" id="KAK3386533.1"/>
    </source>
</evidence>
<reference evidence="2" key="2">
    <citation type="submission" date="2023-06" db="EMBL/GenBank/DDBJ databases">
        <authorList>
            <consortium name="Lawrence Berkeley National Laboratory"/>
            <person name="Haridas S."/>
            <person name="Hensen N."/>
            <person name="Bonometti L."/>
            <person name="Westerberg I."/>
            <person name="Brannstrom I.O."/>
            <person name="Guillou S."/>
            <person name="Cros-Aarteil S."/>
            <person name="Calhoun S."/>
            <person name="Kuo A."/>
            <person name="Mondo S."/>
            <person name="Pangilinan J."/>
            <person name="Riley R."/>
            <person name="LaButti K."/>
            <person name="Andreopoulos B."/>
            <person name="Lipzen A."/>
            <person name="Chen C."/>
            <person name="Yanf M."/>
            <person name="Daum C."/>
            <person name="Ng V."/>
            <person name="Clum A."/>
            <person name="Steindorff A."/>
            <person name="Ohm R."/>
            <person name="Martin F."/>
            <person name="Silar P."/>
            <person name="Natvig D."/>
            <person name="Lalanne C."/>
            <person name="Gautier V."/>
            <person name="Ament-velasquez S.L."/>
            <person name="Kruys A."/>
            <person name="Hutchinson M.I."/>
            <person name="Powell A.J."/>
            <person name="Barry K."/>
            <person name="Miller A.N."/>
            <person name="Grigoriev I.V."/>
            <person name="Debuchy R."/>
            <person name="Gladieux P."/>
            <person name="Thoren M.H."/>
            <person name="Johannesson H."/>
        </authorList>
    </citation>
    <scope>NUCLEOTIDE SEQUENCE</scope>
    <source>
        <strain evidence="2">CBS 232.78</strain>
    </source>
</reference>
<dbReference type="InterPro" id="IPR054586">
    <property type="entry name" value="MACPF_1_fungal"/>
</dbReference>
<evidence type="ECO:0000259" key="1">
    <source>
        <dbReference type="Pfam" id="PF22693"/>
    </source>
</evidence>
<reference evidence="2" key="1">
    <citation type="journal article" date="2023" name="Mol. Phylogenet. Evol.">
        <title>Genome-scale phylogeny and comparative genomics of the fungal order Sordariales.</title>
        <authorList>
            <person name="Hensen N."/>
            <person name="Bonometti L."/>
            <person name="Westerberg I."/>
            <person name="Brannstrom I.O."/>
            <person name="Guillou S."/>
            <person name="Cros-Aarteil S."/>
            <person name="Calhoun S."/>
            <person name="Haridas S."/>
            <person name="Kuo A."/>
            <person name="Mondo S."/>
            <person name="Pangilinan J."/>
            <person name="Riley R."/>
            <person name="LaButti K."/>
            <person name="Andreopoulos B."/>
            <person name="Lipzen A."/>
            <person name="Chen C."/>
            <person name="Yan M."/>
            <person name="Daum C."/>
            <person name="Ng V."/>
            <person name="Clum A."/>
            <person name="Steindorff A."/>
            <person name="Ohm R.A."/>
            <person name="Martin F."/>
            <person name="Silar P."/>
            <person name="Natvig D.O."/>
            <person name="Lalanne C."/>
            <person name="Gautier V."/>
            <person name="Ament-Velasquez S.L."/>
            <person name="Kruys A."/>
            <person name="Hutchinson M.I."/>
            <person name="Powell A.J."/>
            <person name="Barry K."/>
            <person name="Miller A.N."/>
            <person name="Grigoriev I.V."/>
            <person name="Debuchy R."/>
            <person name="Gladieux P."/>
            <person name="Hiltunen Thoren M."/>
            <person name="Johannesson H."/>
        </authorList>
    </citation>
    <scope>NUCLEOTIDE SEQUENCE</scope>
    <source>
        <strain evidence="2">CBS 232.78</strain>
    </source>
</reference>
<protein>
    <recommendedName>
        <fullName evidence="1">MACPF-like domain-containing protein</fullName>
    </recommendedName>
</protein>
<organism evidence="2 3">
    <name type="scientific">Podospora didyma</name>
    <dbReference type="NCBI Taxonomy" id="330526"/>
    <lineage>
        <taxon>Eukaryota</taxon>
        <taxon>Fungi</taxon>
        <taxon>Dikarya</taxon>
        <taxon>Ascomycota</taxon>
        <taxon>Pezizomycotina</taxon>
        <taxon>Sordariomycetes</taxon>
        <taxon>Sordariomycetidae</taxon>
        <taxon>Sordariales</taxon>
        <taxon>Podosporaceae</taxon>
        <taxon>Podospora</taxon>
    </lineage>
</organism>